<accession>A0AAN7UVT0</accession>
<sequence length="174" mass="19609">MAFYVDKNLTHHTHAVRDIEPGEELTISYVDTLQIRSARQERMRNSLGFSCACPSCTRPKEESNASDNRIRVISRMESELSDFNSKTISPALIERYLSLYRTEGLDNNIAGAYTLAALNYNFFGNAGLAKKYAQLSAEAGRLENGPDAGDVREMITLANDPKSHWSWNVKPYRL</sequence>
<evidence type="ECO:0000313" key="2">
    <source>
        <dbReference type="Proteomes" id="UP001305414"/>
    </source>
</evidence>
<dbReference type="CDD" id="cd20071">
    <property type="entry name" value="SET_SMYD"/>
    <property type="match status" value="1"/>
</dbReference>
<evidence type="ECO:0008006" key="3">
    <source>
        <dbReference type="Google" id="ProtNLM"/>
    </source>
</evidence>
<comment type="caution">
    <text evidence="1">The sequence shown here is derived from an EMBL/GenBank/DDBJ whole genome shotgun (WGS) entry which is preliminary data.</text>
</comment>
<dbReference type="AlphaFoldDB" id="A0AAN7UVT0"/>
<dbReference type="InterPro" id="IPR053185">
    <property type="entry name" value="SET_domain_protein"/>
</dbReference>
<dbReference type="PANTHER" id="PTHR47332:SF6">
    <property type="entry name" value="SET DOMAIN-CONTAINING PROTEIN"/>
    <property type="match status" value="1"/>
</dbReference>
<dbReference type="PANTHER" id="PTHR47332">
    <property type="entry name" value="SET DOMAIN-CONTAINING PROTEIN 5"/>
    <property type="match status" value="1"/>
</dbReference>
<dbReference type="InterPro" id="IPR046341">
    <property type="entry name" value="SET_dom_sf"/>
</dbReference>
<evidence type="ECO:0000313" key="1">
    <source>
        <dbReference type="EMBL" id="KAK5628459.1"/>
    </source>
</evidence>
<dbReference type="EMBL" id="JAWHQM010000008">
    <property type="protein sequence ID" value="KAK5628459.1"/>
    <property type="molecule type" value="Genomic_DNA"/>
</dbReference>
<dbReference type="Gene3D" id="2.170.270.10">
    <property type="entry name" value="SET domain"/>
    <property type="match status" value="1"/>
</dbReference>
<proteinExistence type="predicted"/>
<gene>
    <name evidence="1" type="ORF">RRF57_004174</name>
</gene>
<dbReference type="Proteomes" id="UP001305414">
    <property type="component" value="Unassembled WGS sequence"/>
</dbReference>
<reference evidence="1 2" key="1">
    <citation type="submission" date="2023-10" db="EMBL/GenBank/DDBJ databases">
        <title>Draft genome sequence of Xylaria bambusicola isolate GMP-LS, the root and basal stem rot pathogen of sugarcane in Indonesia.</title>
        <authorList>
            <person name="Selvaraj P."/>
            <person name="Muralishankar V."/>
            <person name="Muruganantham S."/>
            <person name="Sp S."/>
            <person name="Haryani S."/>
            <person name="Lau K.J.X."/>
            <person name="Naqvi N.I."/>
        </authorList>
    </citation>
    <scope>NUCLEOTIDE SEQUENCE [LARGE SCALE GENOMIC DNA]</scope>
    <source>
        <strain evidence="1">GMP-LS</strain>
    </source>
</reference>
<organism evidence="1 2">
    <name type="scientific">Xylaria bambusicola</name>
    <dbReference type="NCBI Taxonomy" id="326684"/>
    <lineage>
        <taxon>Eukaryota</taxon>
        <taxon>Fungi</taxon>
        <taxon>Dikarya</taxon>
        <taxon>Ascomycota</taxon>
        <taxon>Pezizomycotina</taxon>
        <taxon>Sordariomycetes</taxon>
        <taxon>Xylariomycetidae</taxon>
        <taxon>Xylariales</taxon>
        <taxon>Xylariaceae</taxon>
        <taxon>Xylaria</taxon>
    </lineage>
</organism>
<protein>
    <recommendedName>
        <fullName evidence="3">SET domain-containing protein</fullName>
    </recommendedName>
</protein>
<dbReference type="SUPFAM" id="SSF82199">
    <property type="entry name" value="SET domain"/>
    <property type="match status" value="1"/>
</dbReference>
<name>A0AAN7UVT0_9PEZI</name>
<keyword evidence="2" id="KW-1185">Reference proteome</keyword>